<dbReference type="GO" id="GO:0005886">
    <property type="term" value="C:plasma membrane"/>
    <property type="evidence" value="ECO:0007669"/>
    <property type="project" value="UniProtKB-SubCell"/>
</dbReference>
<keyword evidence="2" id="KW-1003">Cell membrane</keyword>
<evidence type="ECO:0000256" key="7">
    <source>
        <dbReference type="SAM" id="Phobius"/>
    </source>
</evidence>
<dbReference type="InterPro" id="IPR000917">
    <property type="entry name" value="Sulfatase_N"/>
</dbReference>
<feature type="chain" id="PRO_5031295264" evidence="8">
    <location>
        <begin position="24"/>
        <end position="537"/>
    </location>
</feature>
<evidence type="ECO:0000256" key="6">
    <source>
        <dbReference type="ARBA" id="ARBA00023136"/>
    </source>
</evidence>
<evidence type="ECO:0000256" key="1">
    <source>
        <dbReference type="ARBA" id="ARBA00004651"/>
    </source>
</evidence>
<keyword evidence="3 10" id="KW-0808">Transferase</keyword>
<dbReference type="AlphaFoldDB" id="A0A7W6J3K0"/>
<keyword evidence="8" id="KW-0732">Signal</keyword>
<evidence type="ECO:0000313" key="11">
    <source>
        <dbReference type="Proteomes" id="UP000528286"/>
    </source>
</evidence>
<sequence>MPFSAGFILAVLAAALASMAALAGMPGRDIATMMLLPVLMVLMPLGLRLLGQAAGRFGAALYGLWLAAWFAGFVTALGLRLRYGLGPMDERVVQALAGTDGREAREYALELAPLIGLVVLGCGLAGIWGGRYVWRVLAPLPGPALRTRLLLGPLLAILPLALHGNAVVERSDPLTLARVVGDEVFSHATETSALRADRQEAQRHVAEWRPIYRGPQERVVVLVIGESANRANWSLYGYPRRTNPRLEALSDELLVFRDVISSYGSTAVELPRMLTLADREGEHDWRRQPSVINLARRTGYRTWWITNQSFVLAAAAFGQDCDRFVSVYEGRYGRHDRSLDSKLIPPLEAALADPAPLKFIVLHMLGSHPDYVRRYPPLFDIFGHEHDAVDDMLANRWFWVRQKRNEYDNSILFTDWVLASAIEALRQAPQAEASLFFLSDHGQDVGHFTSSWGHQFHYESGFTIPALFWKKGQVPDRSFERRPYQSDRFDTTLLSLLGIRTLKDDPRYDLMGAAFRPWQRKIDGVDYVPGVSNVPGG</sequence>
<evidence type="ECO:0000256" key="5">
    <source>
        <dbReference type="ARBA" id="ARBA00022989"/>
    </source>
</evidence>
<dbReference type="PANTHER" id="PTHR30443">
    <property type="entry name" value="INNER MEMBRANE PROTEIN"/>
    <property type="match status" value="1"/>
</dbReference>
<feature type="domain" description="Sulfatase N-terminal" evidence="9">
    <location>
        <begin position="219"/>
        <end position="499"/>
    </location>
</feature>
<comment type="caution">
    <text evidence="10">The sequence shown here is derived from an EMBL/GenBank/DDBJ whole genome shotgun (WGS) entry which is preliminary data.</text>
</comment>
<accession>A0A7W6J3K0</accession>
<keyword evidence="4 7" id="KW-0812">Transmembrane</keyword>
<reference evidence="10 11" key="1">
    <citation type="submission" date="2020-08" db="EMBL/GenBank/DDBJ databases">
        <title>Genomic Encyclopedia of Type Strains, Phase IV (KMG-IV): sequencing the most valuable type-strain genomes for metagenomic binning, comparative biology and taxonomic classification.</title>
        <authorList>
            <person name="Goeker M."/>
        </authorList>
    </citation>
    <scope>NUCLEOTIDE SEQUENCE [LARGE SCALE GENOMIC DNA]</scope>
    <source>
        <strain evidence="10 11">DSM 29853</strain>
    </source>
</reference>
<dbReference type="PANTHER" id="PTHR30443:SF2">
    <property type="entry name" value="PHOSPHOETHANOLAMINE TRANSFERASE EPTC"/>
    <property type="match status" value="1"/>
</dbReference>
<dbReference type="Proteomes" id="UP000528286">
    <property type="component" value="Unassembled WGS sequence"/>
</dbReference>
<keyword evidence="5 7" id="KW-1133">Transmembrane helix</keyword>
<dbReference type="GO" id="GO:0016776">
    <property type="term" value="F:phosphotransferase activity, phosphate group as acceptor"/>
    <property type="evidence" value="ECO:0007669"/>
    <property type="project" value="TreeGrafter"/>
</dbReference>
<feature type="transmembrane region" description="Helical" evidence="7">
    <location>
        <begin position="30"/>
        <end position="47"/>
    </location>
</feature>
<proteinExistence type="predicted"/>
<dbReference type="CDD" id="cd16017">
    <property type="entry name" value="LptA"/>
    <property type="match status" value="1"/>
</dbReference>
<organism evidence="10 11">
    <name type="scientific">Gellertiella hungarica</name>
    <dbReference type="NCBI Taxonomy" id="1572859"/>
    <lineage>
        <taxon>Bacteria</taxon>
        <taxon>Pseudomonadati</taxon>
        <taxon>Pseudomonadota</taxon>
        <taxon>Alphaproteobacteria</taxon>
        <taxon>Hyphomicrobiales</taxon>
        <taxon>Rhizobiaceae</taxon>
        <taxon>Gellertiella</taxon>
    </lineage>
</organism>
<keyword evidence="6 7" id="KW-0472">Membrane</keyword>
<comment type="subcellular location">
    <subcellularLocation>
        <location evidence="1">Cell membrane</location>
        <topology evidence="1">Multi-pass membrane protein</topology>
    </subcellularLocation>
</comment>
<dbReference type="RefSeq" id="WP_183364623.1">
    <property type="nucleotide sequence ID" value="NZ_JACIEZ010000001.1"/>
</dbReference>
<dbReference type="Pfam" id="PF00884">
    <property type="entry name" value="Sulfatase"/>
    <property type="match status" value="1"/>
</dbReference>
<keyword evidence="11" id="KW-1185">Reference proteome</keyword>
<dbReference type="InterPro" id="IPR058130">
    <property type="entry name" value="PEA_transf_C"/>
</dbReference>
<evidence type="ECO:0000256" key="4">
    <source>
        <dbReference type="ARBA" id="ARBA00022692"/>
    </source>
</evidence>
<evidence type="ECO:0000256" key="3">
    <source>
        <dbReference type="ARBA" id="ARBA00022679"/>
    </source>
</evidence>
<evidence type="ECO:0000256" key="8">
    <source>
        <dbReference type="SAM" id="SignalP"/>
    </source>
</evidence>
<dbReference type="InterPro" id="IPR040423">
    <property type="entry name" value="PEA_transferase"/>
</dbReference>
<evidence type="ECO:0000259" key="9">
    <source>
        <dbReference type="Pfam" id="PF00884"/>
    </source>
</evidence>
<evidence type="ECO:0000313" key="10">
    <source>
        <dbReference type="EMBL" id="MBB4063437.1"/>
    </source>
</evidence>
<feature type="transmembrane region" description="Helical" evidence="7">
    <location>
        <begin position="59"/>
        <end position="79"/>
    </location>
</feature>
<dbReference type="GO" id="GO:0009244">
    <property type="term" value="P:lipopolysaccharide core region biosynthetic process"/>
    <property type="evidence" value="ECO:0007669"/>
    <property type="project" value="TreeGrafter"/>
</dbReference>
<dbReference type="SUPFAM" id="SSF53649">
    <property type="entry name" value="Alkaline phosphatase-like"/>
    <property type="match status" value="1"/>
</dbReference>
<dbReference type="Gene3D" id="3.40.720.10">
    <property type="entry name" value="Alkaline Phosphatase, subunit A"/>
    <property type="match status" value="1"/>
</dbReference>
<gene>
    <name evidence="10" type="ORF">GGR23_000598</name>
</gene>
<dbReference type="InterPro" id="IPR017850">
    <property type="entry name" value="Alkaline_phosphatase_core_sf"/>
</dbReference>
<name>A0A7W6J3K0_9HYPH</name>
<dbReference type="EMBL" id="JACIEZ010000001">
    <property type="protein sequence ID" value="MBB4063437.1"/>
    <property type="molecule type" value="Genomic_DNA"/>
</dbReference>
<feature type="transmembrane region" description="Helical" evidence="7">
    <location>
        <begin position="111"/>
        <end position="128"/>
    </location>
</feature>
<dbReference type="EC" id="2.7.8.-" evidence="10"/>
<evidence type="ECO:0000256" key="2">
    <source>
        <dbReference type="ARBA" id="ARBA00022475"/>
    </source>
</evidence>
<feature type="transmembrane region" description="Helical" evidence="7">
    <location>
        <begin position="149"/>
        <end position="168"/>
    </location>
</feature>
<feature type="signal peptide" evidence="8">
    <location>
        <begin position="1"/>
        <end position="23"/>
    </location>
</feature>
<protein>
    <submittedName>
        <fullName evidence="10">Heptose-I-phosphate ethanolaminephosphotransferase</fullName>
        <ecNumber evidence="10">2.7.8.-</ecNumber>
    </submittedName>
</protein>